<sequence>MQNGTSNTLKKLLLVCLLCVGIITGLVYLVQWITS</sequence>
<gene>
    <name evidence="2" type="ORF">SAMN05443144_1268</name>
</gene>
<keyword evidence="3" id="KW-1185">Reference proteome</keyword>
<protein>
    <submittedName>
        <fullName evidence="2">Uncharacterized protein</fullName>
    </submittedName>
</protein>
<evidence type="ECO:0000313" key="3">
    <source>
        <dbReference type="Proteomes" id="UP000184041"/>
    </source>
</evidence>
<evidence type="ECO:0000313" key="2">
    <source>
        <dbReference type="EMBL" id="SHG36529.1"/>
    </source>
</evidence>
<dbReference type="AlphaFoldDB" id="A0A1M5J8A3"/>
<keyword evidence="1" id="KW-0812">Transmembrane</keyword>
<proteinExistence type="predicted"/>
<feature type="transmembrane region" description="Helical" evidence="1">
    <location>
        <begin position="12"/>
        <end position="33"/>
    </location>
</feature>
<dbReference type="EMBL" id="FQUS01000026">
    <property type="protein sequence ID" value="SHG36529.1"/>
    <property type="molecule type" value="Genomic_DNA"/>
</dbReference>
<keyword evidence="1" id="KW-0472">Membrane</keyword>
<keyword evidence="1" id="KW-1133">Transmembrane helix</keyword>
<accession>A0A1M5J8A3</accession>
<dbReference type="STRING" id="1194090.SAMN05443144_1268"/>
<organism evidence="2 3">
    <name type="scientific">Fodinibius roseus</name>
    <dbReference type="NCBI Taxonomy" id="1194090"/>
    <lineage>
        <taxon>Bacteria</taxon>
        <taxon>Pseudomonadati</taxon>
        <taxon>Balneolota</taxon>
        <taxon>Balneolia</taxon>
        <taxon>Balneolales</taxon>
        <taxon>Balneolaceae</taxon>
        <taxon>Fodinibius</taxon>
    </lineage>
</organism>
<reference evidence="2 3" key="1">
    <citation type="submission" date="2016-11" db="EMBL/GenBank/DDBJ databases">
        <authorList>
            <person name="Jaros S."/>
            <person name="Januszkiewicz K."/>
            <person name="Wedrychowicz H."/>
        </authorList>
    </citation>
    <scope>NUCLEOTIDE SEQUENCE [LARGE SCALE GENOMIC DNA]</scope>
    <source>
        <strain evidence="2 3">DSM 21986</strain>
    </source>
</reference>
<name>A0A1M5J8A3_9BACT</name>
<dbReference type="Proteomes" id="UP000184041">
    <property type="component" value="Unassembled WGS sequence"/>
</dbReference>
<evidence type="ECO:0000256" key="1">
    <source>
        <dbReference type="SAM" id="Phobius"/>
    </source>
</evidence>